<dbReference type="InterPro" id="IPR028098">
    <property type="entry name" value="Glyco_trans_4-like_N"/>
</dbReference>
<dbReference type="PANTHER" id="PTHR12526:SF510">
    <property type="entry name" value="D-INOSITOL 3-PHOSPHATE GLYCOSYLTRANSFERASE"/>
    <property type="match status" value="1"/>
</dbReference>
<dbReference type="CDD" id="cd03801">
    <property type="entry name" value="GT4_PimA-like"/>
    <property type="match status" value="1"/>
</dbReference>
<gene>
    <name evidence="5" type="ORF">ACFQ35_05735</name>
</gene>
<keyword evidence="2 5" id="KW-0808">Transferase</keyword>
<dbReference type="SUPFAM" id="SSF53756">
    <property type="entry name" value="UDP-Glycosyltransferase/glycogen phosphorylase"/>
    <property type="match status" value="1"/>
</dbReference>
<dbReference type="Pfam" id="PF13439">
    <property type="entry name" value="Glyco_transf_4"/>
    <property type="match status" value="1"/>
</dbReference>
<feature type="domain" description="Glycosyl transferase family 1" evidence="3">
    <location>
        <begin position="177"/>
        <end position="278"/>
    </location>
</feature>
<keyword evidence="1 5" id="KW-0328">Glycosyltransferase</keyword>
<evidence type="ECO:0000256" key="2">
    <source>
        <dbReference type="ARBA" id="ARBA00022679"/>
    </source>
</evidence>
<evidence type="ECO:0000259" key="3">
    <source>
        <dbReference type="Pfam" id="PF00534"/>
    </source>
</evidence>
<protein>
    <submittedName>
        <fullName evidence="5">Glycosyltransferase family 4 protein</fullName>
        <ecNumber evidence="5">2.4.-.-</ecNumber>
    </submittedName>
</protein>
<dbReference type="Proteomes" id="UP001597263">
    <property type="component" value="Unassembled WGS sequence"/>
</dbReference>
<dbReference type="PANTHER" id="PTHR12526">
    <property type="entry name" value="GLYCOSYLTRANSFERASE"/>
    <property type="match status" value="1"/>
</dbReference>
<evidence type="ECO:0000259" key="4">
    <source>
        <dbReference type="Pfam" id="PF13439"/>
    </source>
</evidence>
<dbReference type="EMBL" id="JBHTMA010000031">
    <property type="protein sequence ID" value="MFD1226652.1"/>
    <property type="molecule type" value="Genomic_DNA"/>
</dbReference>
<comment type="caution">
    <text evidence="5">The sequence shown here is derived from an EMBL/GenBank/DDBJ whole genome shotgun (WGS) entry which is preliminary data.</text>
</comment>
<dbReference type="Gene3D" id="3.40.50.2000">
    <property type="entry name" value="Glycogen Phosphorylase B"/>
    <property type="match status" value="2"/>
</dbReference>
<dbReference type="InterPro" id="IPR001296">
    <property type="entry name" value="Glyco_trans_1"/>
</dbReference>
<evidence type="ECO:0000313" key="6">
    <source>
        <dbReference type="Proteomes" id="UP001597263"/>
    </source>
</evidence>
<dbReference type="RefSeq" id="WP_289389038.1">
    <property type="nucleotide sequence ID" value="NZ_JAUCBM010000037.1"/>
</dbReference>
<evidence type="ECO:0000313" key="5">
    <source>
        <dbReference type="EMBL" id="MFD1226652.1"/>
    </source>
</evidence>
<keyword evidence="6" id="KW-1185">Reference proteome</keyword>
<organism evidence="5 6">
    <name type="scientific">Pseudochrobactrum kiredjianiae</name>
    <dbReference type="NCBI Taxonomy" id="386305"/>
    <lineage>
        <taxon>Bacteria</taxon>
        <taxon>Pseudomonadati</taxon>
        <taxon>Pseudomonadota</taxon>
        <taxon>Alphaproteobacteria</taxon>
        <taxon>Hyphomicrobiales</taxon>
        <taxon>Brucellaceae</taxon>
        <taxon>Pseudochrobactrum</taxon>
    </lineage>
</organism>
<accession>A0ABW3V1Y5</accession>
<reference evidence="6" key="1">
    <citation type="journal article" date="2019" name="Int. J. Syst. Evol. Microbiol.">
        <title>The Global Catalogue of Microorganisms (GCM) 10K type strain sequencing project: providing services to taxonomists for standard genome sequencing and annotation.</title>
        <authorList>
            <consortium name="The Broad Institute Genomics Platform"/>
            <consortium name="The Broad Institute Genome Sequencing Center for Infectious Disease"/>
            <person name="Wu L."/>
            <person name="Ma J."/>
        </authorList>
    </citation>
    <scope>NUCLEOTIDE SEQUENCE [LARGE SCALE GENOMIC DNA]</scope>
    <source>
        <strain evidence="6">CCUG 49584</strain>
    </source>
</reference>
<feature type="domain" description="Glycosyltransferase subfamily 4-like N-terminal" evidence="4">
    <location>
        <begin position="15"/>
        <end position="166"/>
    </location>
</feature>
<dbReference type="EC" id="2.4.-.-" evidence="5"/>
<proteinExistence type="predicted"/>
<dbReference type="Pfam" id="PF00534">
    <property type="entry name" value="Glycos_transf_1"/>
    <property type="match status" value="1"/>
</dbReference>
<name>A0ABW3V1Y5_9HYPH</name>
<dbReference type="GO" id="GO:0016757">
    <property type="term" value="F:glycosyltransferase activity"/>
    <property type="evidence" value="ECO:0007669"/>
    <property type="project" value="UniProtKB-KW"/>
</dbReference>
<sequence length="374" mass="41691">MKVVICISSDSERSGGSFRVAEVAIRSLLRLGVNVHAVIGYGPGGRIKRLLGEKCHLIDSSSWKDIGGWLRFRRLLKTLAPDIIHFASASNWMIASSIGLKSVRIMHQHFRPNIEPNGAKHIRNIKLKMIGAHRIVAISYGAARQLVTLCGISELKVAIIHNAVDKAYLNPKPLRLDDTKRLGMAVRVVEDKGIEDALSLLALMPENFFLTVAGDGAALPRLKILAEQKGLSGRVEWLGSVENIEAFYSKIDYYLYLSWYEGFGLSVAEAMSCEIPIVGLIGDGEIAEPEYPLVTEENSLLVPRSSRSFRRETDAATFLNLRNAIVDLDDQKHVRDALIKNAKAWVEQRFSSDLYGRRLHQLYTETLKWPGGFV</sequence>
<evidence type="ECO:0000256" key="1">
    <source>
        <dbReference type="ARBA" id="ARBA00022676"/>
    </source>
</evidence>